<dbReference type="RefSeq" id="WP_338102145.1">
    <property type="nucleotide sequence ID" value="NZ_CP131060.1"/>
</dbReference>
<accession>A0AA96V3D4</accession>
<feature type="domain" description="Amidase" evidence="1">
    <location>
        <begin position="20"/>
        <end position="454"/>
    </location>
</feature>
<sequence length="473" mass="50022">MVKDISEFKKSAASSREKTVASSLDKIKKDDLNAVVTVSDAAVALSKGECKCECGSSESPLFGVPYFVSDNFSTKGIETTCASKIMKGYVPPFDGFAIDRMRETGAVLLGKANMMEFGILGASSAYGPVKNPWDKTKKAGPSGGCAAAVSAGVVPVALSSDAGGILRVSASYCGVYGFRPTYGAVSRFGLIYCTGSMDQISVVATKVADIAAVMETISGHDGRDTTSLPEKVCCKIGAAKSDKPLEGVKIGVPEEYLKEVDPAVEKVFKDTLSVFEKLGAKVSPCSLPNTRYSMAVHDIIFAGESSAMLAKFDGTRFGPRVPADNWHEMIAKTRGLFGPVVQRRIMLGVHLLTVGQYQDYYMKALKTRTLIVSELEKALAEYDFLVCPTTPKTAPPLGDACSAGCAGEMSAFSPAIAGVDLAGLPAISVPCGFSNQMPVGFQLIGGFLKDADLLKAAEAFEKQTDYVKNPEVI</sequence>
<evidence type="ECO:0000259" key="1">
    <source>
        <dbReference type="Pfam" id="PF01425"/>
    </source>
</evidence>
<dbReference type="Proteomes" id="UP001303587">
    <property type="component" value="Chromosome"/>
</dbReference>
<organism evidence="2 3">
    <name type="scientific">Methanolapillus millepedarum</name>
    <dbReference type="NCBI Taxonomy" id="3028296"/>
    <lineage>
        <taxon>Archaea</taxon>
        <taxon>Methanobacteriati</taxon>
        <taxon>Methanobacteriota</taxon>
        <taxon>Stenosarchaea group</taxon>
        <taxon>Methanomicrobia</taxon>
        <taxon>Methanosarcinales</taxon>
        <taxon>Methanosarcinaceae</taxon>
        <taxon>Methanolapillus</taxon>
    </lineage>
</organism>
<evidence type="ECO:0000313" key="2">
    <source>
        <dbReference type="EMBL" id="WNY25797.1"/>
    </source>
</evidence>
<protein>
    <submittedName>
        <fullName evidence="2">Glutamyl-tRNA(Gln) amidotransferase subunit A</fullName>
        <ecNumber evidence="2">6.3.5.7</ecNumber>
    </submittedName>
</protein>
<keyword evidence="2" id="KW-0436">Ligase</keyword>
<dbReference type="InterPro" id="IPR036928">
    <property type="entry name" value="AS_sf"/>
</dbReference>
<dbReference type="InterPro" id="IPR023631">
    <property type="entry name" value="Amidase_dom"/>
</dbReference>
<dbReference type="EMBL" id="CP131060">
    <property type="protein sequence ID" value="WNY25797.1"/>
    <property type="molecule type" value="Genomic_DNA"/>
</dbReference>
<gene>
    <name evidence="2" type="primary">gatA</name>
    <name evidence="2" type="ORF">MsAc7_13590</name>
</gene>
<dbReference type="GeneID" id="89230460"/>
<keyword evidence="3" id="KW-1185">Reference proteome</keyword>
<name>A0AA96V3D4_9EURY</name>
<reference evidence="2 3" key="1">
    <citation type="submission" date="2023-07" db="EMBL/GenBank/DDBJ databases">
        <title>Closed genoem sequence of Methanosarcinaceae archaeon Ac7.</title>
        <authorList>
            <person name="Poehlein A."/>
            <person name="Protasov E."/>
            <person name="Platt K."/>
            <person name="Reeh H."/>
            <person name="Daniel R."/>
            <person name="Brune A."/>
        </authorList>
    </citation>
    <scope>NUCLEOTIDE SEQUENCE [LARGE SCALE GENOMIC DNA]</scope>
    <source>
        <strain evidence="2 3">Ac7</strain>
    </source>
</reference>
<proteinExistence type="predicted"/>
<dbReference type="SUPFAM" id="SSF75304">
    <property type="entry name" value="Amidase signature (AS) enzymes"/>
    <property type="match status" value="1"/>
</dbReference>
<dbReference type="AlphaFoldDB" id="A0AA96V3D4"/>
<evidence type="ECO:0000313" key="3">
    <source>
        <dbReference type="Proteomes" id="UP001303587"/>
    </source>
</evidence>
<dbReference type="Gene3D" id="3.90.1300.10">
    <property type="entry name" value="Amidase signature (AS) domain"/>
    <property type="match status" value="1"/>
</dbReference>
<dbReference type="GO" id="GO:0050567">
    <property type="term" value="F:glutaminyl-tRNA synthase (glutamine-hydrolyzing) activity"/>
    <property type="evidence" value="ECO:0007669"/>
    <property type="project" value="UniProtKB-EC"/>
</dbReference>
<dbReference type="PANTHER" id="PTHR11895:SF7">
    <property type="entry name" value="GLUTAMYL-TRNA(GLN) AMIDOTRANSFERASE SUBUNIT A, MITOCHONDRIAL"/>
    <property type="match status" value="1"/>
</dbReference>
<dbReference type="EC" id="6.3.5.7" evidence="2"/>
<dbReference type="Pfam" id="PF01425">
    <property type="entry name" value="Amidase"/>
    <property type="match status" value="1"/>
</dbReference>
<dbReference type="PANTHER" id="PTHR11895">
    <property type="entry name" value="TRANSAMIDASE"/>
    <property type="match status" value="1"/>
</dbReference>
<dbReference type="InterPro" id="IPR000120">
    <property type="entry name" value="Amidase"/>
</dbReference>